<protein>
    <submittedName>
        <fullName evidence="1">Uncharacterized protein</fullName>
    </submittedName>
</protein>
<evidence type="ECO:0000313" key="2">
    <source>
        <dbReference type="Proteomes" id="UP000078335"/>
    </source>
</evidence>
<dbReference type="Proteomes" id="UP000078335">
    <property type="component" value="Unassembled WGS sequence"/>
</dbReference>
<accession>A0ABR5S6X2</accession>
<sequence>MDGARAVRVPRDVTLLCRGPVETRDVAEALLLHDEAWGVRALDDGPVLQVCRDATHPVITVLGVRRVDSFDEVTRILPDAPALSVPLWWVDTVTPFGAEGEPGVTAALEASMELDAVCIVHGD</sequence>
<organism evidence="1 2">
    <name type="scientific">Curtobacterium oceanosedimentum</name>
    <dbReference type="NCBI Taxonomy" id="465820"/>
    <lineage>
        <taxon>Bacteria</taxon>
        <taxon>Bacillati</taxon>
        <taxon>Actinomycetota</taxon>
        <taxon>Actinomycetes</taxon>
        <taxon>Micrococcales</taxon>
        <taxon>Microbacteriaceae</taxon>
        <taxon>Curtobacterium</taxon>
    </lineage>
</organism>
<dbReference type="EMBL" id="LDRB01000031">
    <property type="protein sequence ID" value="KTR40442.1"/>
    <property type="molecule type" value="Genomic_DNA"/>
</dbReference>
<keyword evidence="2" id="KW-1185">Reference proteome</keyword>
<name>A0ABR5S6X2_9MICO</name>
<reference evidence="1 2" key="1">
    <citation type="journal article" date="2016" name="Front. Microbiol.">
        <title>Genomic Resource of Rice Seed Associated Bacteria.</title>
        <authorList>
            <person name="Midha S."/>
            <person name="Bansal K."/>
            <person name="Sharma S."/>
            <person name="Kumar N."/>
            <person name="Patil P.P."/>
            <person name="Chaudhry V."/>
            <person name="Patil P.B."/>
        </authorList>
    </citation>
    <scope>NUCLEOTIDE SEQUENCE [LARGE SCALE GENOMIC DNA]</scope>
    <source>
        <strain evidence="1 2">NS263</strain>
    </source>
</reference>
<comment type="caution">
    <text evidence="1">The sequence shown here is derived from an EMBL/GenBank/DDBJ whole genome shotgun (WGS) entry which is preliminary data.</text>
</comment>
<proteinExistence type="predicted"/>
<evidence type="ECO:0000313" key="1">
    <source>
        <dbReference type="EMBL" id="KTR40442.1"/>
    </source>
</evidence>
<gene>
    <name evidence="1" type="ORF">NS263_07440</name>
</gene>